<name>A0AAW0PMZ9_9GOBI</name>
<feature type="region of interest" description="Disordered" evidence="3">
    <location>
        <begin position="54"/>
        <end position="74"/>
    </location>
</feature>
<dbReference type="EMBL" id="JBBPFD010000005">
    <property type="protein sequence ID" value="KAK7926319.1"/>
    <property type="molecule type" value="Genomic_DNA"/>
</dbReference>
<gene>
    <name evidence="4" type="ORF">WMY93_008629</name>
</gene>
<dbReference type="InterPro" id="IPR002209">
    <property type="entry name" value="Fibroblast_GF_fam"/>
</dbReference>
<dbReference type="PROSITE" id="PS00247">
    <property type="entry name" value="HBGF_FGF"/>
    <property type="match status" value="1"/>
</dbReference>
<dbReference type="GO" id="GO:0008083">
    <property type="term" value="F:growth factor activity"/>
    <property type="evidence" value="ECO:0007669"/>
    <property type="project" value="InterPro"/>
</dbReference>
<evidence type="ECO:0000256" key="3">
    <source>
        <dbReference type="SAM" id="MobiDB-lite"/>
    </source>
</evidence>
<protein>
    <recommendedName>
        <fullName evidence="2">Fibroblast growth factor</fullName>
        <shortName evidence="2">FGF</shortName>
    </recommendedName>
</protein>
<dbReference type="AlphaFoldDB" id="A0AAW0PMZ9"/>
<feature type="non-terminal residue" evidence="4">
    <location>
        <position position="1"/>
    </location>
</feature>
<reference evidence="5" key="1">
    <citation type="submission" date="2024-04" db="EMBL/GenBank/DDBJ databases">
        <title>Salinicola lusitanus LLJ914,a marine bacterium isolated from the Okinawa Trough.</title>
        <authorList>
            <person name="Li J."/>
        </authorList>
    </citation>
    <scope>NUCLEOTIDE SEQUENCE [LARGE SCALE GENOMIC DNA]</scope>
</reference>
<proteinExistence type="inferred from homology"/>
<dbReference type="Proteomes" id="UP001460270">
    <property type="component" value="Unassembled WGS sequence"/>
</dbReference>
<evidence type="ECO:0000256" key="2">
    <source>
        <dbReference type="RuleBase" id="RU049442"/>
    </source>
</evidence>
<comment type="similarity">
    <text evidence="1 2">Belongs to the heparin-binding growth factors family.</text>
</comment>
<dbReference type="SMART" id="SM00442">
    <property type="entry name" value="FGF"/>
    <property type="match status" value="1"/>
</dbReference>
<dbReference type="PRINTS" id="PR00263">
    <property type="entry name" value="HBGFFGF"/>
</dbReference>
<accession>A0AAW0PMZ9</accession>
<dbReference type="SUPFAM" id="SSF50353">
    <property type="entry name" value="Cytokine"/>
    <property type="match status" value="1"/>
</dbReference>
<dbReference type="PANTHER" id="PTHR11486">
    <property type="entry name" value="FIBROBLAST GROWTH FACTOR"/>
    <property type="match status" value="1"/>
</dbReference>
<dbReference type="InterPro" id="IPR008996">
    <property type="entry name" value="IL1/FGF"/>
</dbReference>
<dbReference type="Gene3D" id="2.80.10.50">
    <property type="match status" value="1"/>
</dbReference>
<keyword evidence="5" id="KW-1185">Reference proteome</keyword>
<evidence type="ECO:0000256" key="1">
    <source>
        <dbReference type="ARBA" id="ARBA00007936"/>
    </source>
</evidence>
<sequence>KFGHVSLCVWTVASPAPLRQLLSTTAQIEGDIYRARCLVGILLFFPRAENNGASDLPVSPVEGPPDSERPPGMSEVTGEVTVLPFAPTADPQLDRPAQEQRTLTRLYCKNGGYHLRVSADGRVGGARLDNDPYDVLRLKAVSVGVVVIKGEHSGRFLAMDAEGHLYGALTLNDECHFFEKYEENHYNTYRSQKYGWYMGLKKNGQSKPGRDTHLGQKAVFFLPRPV</sequence>
<dbReference type="Pfam" id="PF00167">
    <property type="entry name" value="FGF"/>
    <property type="match status" value="1"/>
</dbReference>
<dbReference type="PRINTS" id="PR00262">
    <property type="entry name" value="IL1HBGF"/>
</dbReference>
<evidence type="ECO:0000313" key="5">
    <source>
        <dbReference type="Proteomes" id="UP001460270"/>
    </source>
</evidence>
<evidence type="ECO:0000313" key="4">
    <source>
        <dbReference type="EMBL" id="KAK7926319.1"/>
    </source>
</evidence>
<organism evidence="4 5">
    <name type="scientific">Mugilogobius chulae</name>
    <name type="common">yellowstripe goby</name>
    <dbReference type="NCBI Taxonomy" id="88201"/>
    <lineage>
        <taxon>Eukaryota</taxon>
        <taxon>Metazoa</taxon>
        <taxon>Chordata</taxon>
        <taxon>Craniata</taxon>
        <taxon>Vertebrata</taxon>
        <taxon>Euteleostomi</taxon>
        <taxon>Actinopterygii</taxon>
        <taxon>Neopterygii</taxon>
        <taxon>Teleostei</taxon>
        <taxon>Neoteleostei</taxon>
        <taxon>Acanthomorphata</taxon>
        <taxon>Gobiaria</taxon>
        <taxon>Gobiiformes</taxon>
        <taxon>Gobioidei</taxon>
        <taxon>Gobiidae</taxon>
        <taxon>Gobionellinae</taxon>
        <taxon>Mugilogobius</taxon>
    </lineage>
</organism>
<comment type="caution">
    <text evidence="4">The sequence shown here is derived from an EMBL/GenBank/DDBJ whole genome shotgun (WGS) entry which is preliminary data.</text>
</comment>